<keyword evidence="1" id="KW-0472">Membrane</keyword>
<feature type="transmembrane region" description="Helical" evidence="1">
    <location>
        <begin position="54"/>
        <end position="73"/>
    </location>
</feature>
<dbReference type="AlphaFoldDB" id="A0A9P4SGF1"/>
<feature type="transmembrane region" description="Helical" evidence="1">
    <location>
        <begin position="25"/>
        <end position="45"/>
    </location>
</feature>
<keyword evidence="3" id="KW-1185">Reference proteome</keyword>
<evidence type="ECO:0000256" key="1">
    <source>
        <dbReference type="SAM" id="Phobius"/>
    </source>
</evidence>
<dbReference type="EMBL" id="MU006090">
    <property type="protein sequence ID" value="KAF2842213.1"/>
    <property type="molecule type" value="Genomic_DNA"/>
</dbReference>
<accession>A0A9P4SGF1</accession>
<evidence type="ECO:0000313" key="3">
    <source>
        <dbReference type="Proteomes" id="UP000799429"/>
    </source>
</evidence>
<gene>
    <name evidence="2" type="ORF">M501DRAFT_397327</name>
</gene>
<organism evidence="2 3">
    <name type="scientific">Patellaria atrata CBS 101060</name>
    <dbReference type="NCBI Taxonomy" id="1346257"/>
    <lineage>
        <taxon>Eukaryota</taxon>
        <taxon>Fungi</taxon>
        <taxon>Dikarya</taxon>
        <taxon>Ascomycota</taxon>
        <taxon>Pezizomycotina</taxon>
        <taxon>Dothideomycetes</taxon>
        <taxon>Dothideomycetes incertae sedis</taxon>
        <taxon>Patellariales</taxon>
        <taxon>Patellariaceae</taxon>
        <taxon>Patellaria</taxon>
    </lineage>
</organism>
<comment type="caution">
    <text evidence="2">The sequence shown here is derived from an EMBL/GenBank/DDBJ whole genome shotgun (WGS) entry which is preliminary data.</text>
</comment>
<protein>
    <submittedName>
        <fullName evidence="2">Uncharacterized protein</fullName>
    </submittedName>
</protein>
<proteinExistence type="predicted"/>
<name>A0A9P4SGF1_9PEZI</name>
<keyword evidence="1" id="KW-1133">Transmembrane helix</keyword>
<sequence length="74" mass="8370">MVYRLASPAFIYNGLHRVEPGSTPGIRNIFFSFYFFLGVCSNFFYSTCCRNNKALGITLLEMVIFLLVSISSIT</sequence>
<reference evidence="2" key="1">
    <citation type="journal article" date="2020" name="Stud. Mycol.">
        <title>101 Dothideomycetes genomes: a test case for predicting lifestyles and emergence of pathogens.</title>
        <authorList>
            <person name="Haridas S."/>
            <person name="Albert R."/>
            <person name="Binder M."/>
            <person name="Bloem J."/>
            <person name="Labutti K."/>
            <person name="Salamov A."/>
            <person name="Andreopoulos B."/>
            <person name="Baker S."/>
            <person name="Barry K."/>
            <person name="Bills G."/>
            <person name="Bluhm B."/>
            <person name="Cannon C."/>
            <person name="Castanera R."/>
            <person name="Culley D."/>
            <person name="Daum C."/>
            <person name="Ezra D."/>
            <person name="Gonzalez J."/>
            <person name="Henrissat B."/>
            <person name="Kuo A."/>
            <person name="Liang C."/>
            <person name="Lipzen A."/>
            <person name="Lutzoni F."/>
            <person name="Magnuson J."/>
            <person name="Mondo S."/>
            <person name="Nolan M."/>
            <person name="Ohm R."/>
            <person name="Pangilinan J."/>
            <person name="Park H.-J."/>
            <person name="Ramirez L."/>
            <person name="Alfaro M."/>
            <person name="Sun H."/>
            <person name="Tritt A."/>
            <person name="Yoshinaga Y."/>
            <person name="Zwiers L.-H."/>
            <person name="Turgeon B."/>
            <person name="Goodwin S."/>
            <person name="Spatafora J."/>
            <person name="Crous P."/>
            <person name="Grigoriev I."/>
        </authorList>
    </citation>
    <scope>NUCLEOTIDE SEQUENCE</scope>
    <source>
        <strain evidence="2">CBS 101060</strain>
    </source>
</reference>
<dbReference type="Proteomes" id="UP000799429">
    <property type="component" value="Unassembled WGS sequence"/>
</dbReference>
<keyword evidence="1" id="KW-0812">Transmembrane</keyword>
<evidence type="ECO:0000313" key="2">
    <source>
        <dbReference type="EMBL" id="KAF2842213.1"/>
    </source>
</evidence>